<dbReference type="Proteomes" id="UP000219182">
    <property type="component" value="Unassembled WGS sequence"/>
</dbReference>
<evidence type="ECO:0000313" key="6">
    <source>
        <dbReference type="Proteomes" id="UP000219182"/>
    </source>
</evidence>
<proteinExistence type="predicted"/>
<keyword evidence="3" id="KW-0804">Transcription</keyword>
<comment type="caution">
    <text evidence="5">The sequence shown here is derived from an EMBL/GenBank/DDBJ whole genome shotgun (WGS) entry which is preliminary data.</text>
</comment>
<dbReference type="InterPro" id="IPR001845">
    <property type="entry name" value="HTH_ArsR_DNA-bd_dom"/>
</dbReference>
<dbReference type="CDD" id="cd00090">
    <property type="entry name" value="HTH_ARSR"/>
    <property type="match status" value="1"/>
</dbReference>
<dbReference type="Pfam" id="PF12840">
    <property type="entry name" value="HTH_20"/>
    <property type="match status" value="1"/>
</dbReference>
<protein>
    <submittedName>
        <fullName evidence="5">Transcriptional regulator</fullName>
    </submittedName>
</protein>
<keyword evidence="1" id="KW-0805">Transcription regulation</keyword>
<dbReference type="InterPro" id="IPR011991">
    <property type="entry name" value="ArsR-like_HTH"/>
</dbReference>
<dbReference type="SUPFAM" id="SSF46785">
    <property type="entry name" value="Winged helix' DNA-binding domain"/>
    <property type="match status" value="1"/>
</dbReference>
<evidence type="ECO:0000256" key="3">
    <source>
        <dbReference type="ARBA" id="ARBA00023163"/>
    </source>
</evidence>
<dbReference type="Gene3D" id="1.10.10.10">
    <property type="entry name" value="Winged helix-like DNA-binding domain superfamily/Winged helix DNA-binding domain"/>
    <property type="match status" value="1"/>
</dbReference>
<dbReference type="InterPro" id="IPR036388">
    <property type="entry name" value="WH-like_DNA-bd_sf"/>
</dbReference>
<dbReference type="SMART" id="SM00418">
    <property type="entry name" value="HTH_ARSR"/>
    <property type="match status" value="1"/>
</dbReference>
<dbReference type="AlphaFoldDB" id="A0A2A6FGS5"/>
<reference evidence="5 6" key="1">
    <citation type="submission" date="2017-09" db="EMBL/GenBank/DDBJ databases">
        <title>Mesorhizobum sanjuanii sp. nov. isolated from nodules of Lotus tenuis in saline-alkaline lowlands of Flooding Pampa.</title>
        <authorList>
            <person name="Sannazzaro A.I."/>
            <person name="Torres Tejerizo G.A."/>
            <person name="Fontana F."/>
            <person name="Cumpa Velazquez L.M."/>
            <person name="Hansen L."/>
            <person name="Pistorio M."/>
            <person name="Estrella M.J."/>
        </authorList>
    </citation>
    <scope>NUCLEOTIDE SEQUENCE [LARGE SCALE GENOMIC DNA]</scope>
    <source>
        <strain evidence="5 6">BSA136</strain>
    </source>
</reference>
<dbReference type="GO" id="GO:0003700">
    <property type="term" value="F:DNA-binding transcription factor activity"/>
    <property type="evidence" value="ECO:0007669"/>
    <property type="project" value="InterPro"/>
</dbReference>
<dbReference type="PANTHER" id="PTHR33154:SF32">
    <property type="entry name" value="TRANSCRIPTIONAL REGULATORY PROTEIN"/>
    <property type="match status" value="1"/>
</dbReference>
<dbReference type="InterPro" id="IPR051081">
    <property type="entry name" value="HTH_MetalResp_TranReg"/>
</dbReference>
<dbReference type="PROSITE" id="PS50987">
    <property type="entry name" value="HTH_ARSR_2"/>
    <property type="match status" value="1"/>
</dbReference>
<gene>
    <name evidence="5" type="ORF">CN311_11120</name>
</gene>
<name>A0A2A6FGS5_9HYPH</name>
<keyword evidence="6" id="KW-1185">Reference proteome</keyword>
<keyword evidence="2" id="KW-0238">DNA-binding</keyword>
<accession>A0A2A6FGS5</accession>
<dbReference type="InterPro" id="IPR036390">
    <property type="entry name" value="WH_DNA-bd_sf"/>
</dbReference>
<dbReference type="GO" id="GO:0003677">
    <property type="term" value="F:DNA binding"/>
    <property type="evidence" value="ECO:0007669"/>
    <property type="project" value="UniProtKB-KW"/>
</dbReference>
<evidence type="ECO:0000256" key="1">
    <source>
        <dbReference type="ARBA" id="ARBA00023015"/>
    </source>
</evidence>
<evidence type="ECO:0000313" key="5">
    <source>
        <dbReference type="EMBL" id="PDQ21034.1"/>
    </source>
</evidence>
<dbReference type="RefSeq" id="WP_097573659.1">
    <property type="nucleotide sequence ID" value="NZ_NWQG01000054.1"/>
</dbReference>
<dbReference type="EMBL" id="NWQG01000054">
    <property type="protein sequence ID" value="PDQ21034.1"/>
    <property type="molecule type" value="Genomic_DNA"/>
</dbReference>
<sequence length="100" mass="11551">MQEVDVFKAIANERRLQILDWLKEPRANFPRQADGDLVEDGVCALLIAEKLGITQATLSEHMRVLTQAGLLSSKRIKQWTFYRRDEAKIAETRTRIQARL</sequence>
<evidence type="ECO:0000259" key="4">
    <source>
        <dbReference type="PROSITE" id="PS50987"/>
    </source>
</evidence>
<feature type="domain" description="HTH arsR-type" evidence="4">
    <location>
        <begin position="1"/>
        <end position="100"/>
    </location>
</feature>
<dbReference type="PANTHER" id="PTHR33154">
    <property type="entry name" value="TRANSCRIPTIONAL REGULATOR, ARSR FAMILY"/>
    <property type="match status" value="1"/>
</dbReference>
<evidence type="ECO:0000256" key="2">
    <source>
        <dbReference type="ARBA" id="ARBA00023125"/>
    </source>
</evidence>
<organism evidence="5 6">
    <name type="scientific">Mesorhizobium sanjuanii</name>
    <dbReference type="NCBI Taxonomy" id="2037900"/>
    <lineage>
        <taxon>Bacteria</taxon>
        <taxon>Pseudomonadati</taxon>
        <taxon>Pseudomonadota</taxon>
        <taxon>Alphaproteobacteria</taxon>
        <taxon>Hyphomicrobiales</taxon>
        <taxon>Phyllobacteriaceae</taxon>
        <taxon>Mesorhizobium</taxon>
    </lineage>
</organism>